<name>A0A857J9I2_9BURK</name>
<dbReference type="InterPro" id="IPR001431">
    <property type="entry name" value="Pept_M16_Zn_BS"/>
</dbReference>
<evidence type="ECO:0000256" key="4">
    <source>
        <dbReference type="SAM" id="MobiDB-lite"/>
    </source>
</evidence>
<sequence length="499" mass="53987">MKRAFQRGIAVRTGWRGLGFVLSASLLATGAGAQPSGPDTPGAPIAAATPAPAVAAADTRQFTLSNGMALIVKVDRRAPIAVNMVWIRAGAMDEVDGTSGIAHMLEHMMFKGTPEVPVGEFSRRVAALGGRENAFTNLDYTGYYQQVPAARLPDVMKLEADRFANNAWPDAEFLKERQVVAEERRMRTEDRPRSRLYEALSAQVWTASPYHRPVVGWMGDIAAFTADDVRDFYRRWYVPANAAIVIAGDVDPEQVRGWAESTYGRIPARAVPARKPRPEPVQVGMRRFDFRAPAEQAYVALAFRAPGLESLEADTPEAQDALALTVLAAVLDGYSGARLQRHLARGENRVADGVDASHALVARGPKLFTLAGVPAKGHSAAELEKALRGEVALIAREGVGEAELRRVKIQWRAGEVFQRDSVFAQAQDLGSNWVQGLPLGADARLLDRLAAVTSAQLQSVAQRYFGDEQLTVGTLVPLPPDPSRPPRPQGDEATGGPVH</sequence>
<keyword evidence="9" id="KW-1185">Reference proteome</keyword>
<dbReference type="InterPro" id="IPR007863">
    <property type="entry name" value="Peptidase_M16_C"/>
</dbReference>
<dbReference type="SUPFAM" id="SSF63411">
    <property type="entry name" value="LuxS/MPP-like metallohydrolase"/>
    <property type="match status" value="2"/>
</dbReference>
<evidence type="ECO:0000256" key="3">
    <source>
        <dbReference type="RuleBase" id="RU004447"/>
    </source>
</evidence>
<evidence type="ECO:0000256" key="5">
    <source>
        <dbReference type="SAM" id="SignalP"/>
    </source>
</evidence>
<dbReference type="InterPro" id="IPR050361">
    <property type="entry name" value="MPP/UQCRC_Complex"/>
</dbReference>
<protein>
    <submittedName>
        <fullName evidence="8">Insulinase family protein</fullName>
    </submittedName>
</protein>
<dbReference type="Pfam" id="PF05193">
    <property type="entry name" value="Peptidase_M16_C"/>
    <property type="match status" value="1"/>
</dbReference>
<dbReference type="GO" id="GO:0046872">
    <property type="term" value="F:metal ion binding"/>
    <property type="evidence" value="ECO:0007669"/>
    <property type="project" value="InterPro"/>
</dbReference>
<feature type="domain" description="Peptidase M16 C-terminal" evidence="7">
    <location>
        <begin position="224"/>
        <end position="409"/>
    </location>
</feature>
<dbReference type="EMBL" id="CP047650">
    <property type="protein sequence ID" value="QHI99415.1"/>
    <property type="molecule type" value="Genomic_DNA"/>
</dbReference>
<dbReference type="GO" id="GO:0004222">
    <property type="term" value="F:metalloendopeptidase activity"/>
    <property type="evidence" value="ECO:0007669"/>
    <property type="project" value="InterPro"/>
</dbReference>
<evidence type="ECO:0000256" key="1">
    <source>
        <dbReference type="ARBA" id="ARBA00001947"/>
    </source>
</evidence>
<dbReference type="InterPro" id="IPR011765">
    <property type="entry name" value="Pept_M16_N"/>
</dbReference>
<feature type="signal peptide" evidence="5">
    <location>
        <begin position="1"/>
        <end position="33"/>
    </location>
</feature>
<dbReference type="GO" id="GO:0006508">
    <property type="term" value="P:proteolysis"/>
    <property type="evidence" value="ECO:0007669"/>
    <property type="project" value="InterPro"/>
</dbReference>
<reference evidence="8 9" key="1">
    <citation type="submission" date="2020-01" db="EMBL/GenBank/DDBJ databases">
        <title>Genome sequencing of strain KACC 21265.</title>
        <authorList>
            <person name="Heo J."/>
            <person name="Kim S.-J."/>
            <person name="Kim J.-S."/>
            <person name="Hong S.-B."/>
            <person name="Kwon S.-W."/>
        </authorList>
    </citation>
    <scope>NUCLEOTIDE SEQUENCE [LARGE SCALE GENOMIC DNA]</scope>
    <source>
        <strain evidence="8 9">KACC 21265</strain>
    </source>
</reference>
<comment type="similarity">
    <text evidence="2 3">Belongs to the peptidase M16 family.</text>
</comment>
<accession>A0A857J9I2</accession>
<dbReference type="Proteomes" id="UP000464787">
    <property type="component" value="Chromosome"/>
</dbReference>
<dbReference type="PANTHER" id="PTHR11851:SF49">
    <property type="entry name" value="MITOCHONDRIAL-PROCESSING PEPTIDASE SUBUNIT ALPHA"/>
    <property type="match status" value="1"/>
</dbReference>
<feature type="domain" description="Peptidase M16 N-terminal" evidence="6">
    <location>
        <begin position="78"/>
        <end position="215"/>
    </location>
</feature>
<organism evidence="8 9">
    <name type="scientific">Xylophilus rhododendri</name>
    <dbReference type="NCBI Taxonomy" id="2697032"/>
    <lineage>
        <taxon>Bacteria</taxon>
        <taxon>Pseudomonadati</taxon>
        <taxon>Pseudomonadota</taxon>
        <taxon>Betaproteobacteria</taxon>
        <taxon>Burkholderiales</taxon>
        <taxon>Xylophilus</taxon>
    </lineage>
</organism>
<gene>
    <name evidence="8" type="ORF">GT347_16375</name>
</gene>
<dbReference type="KEGG" id="xyk:GT347_16375"/>
<evidence type="ECO:0000259" key="7">
    <source>
        <dbReference type="Pfam" id="PF05193"/>
    </source>
</evidence>
<feature type="chain" id="PRO_5033036983" evidence="5">
    <location>
        <begin position="34"/>
        <end position="499"/>
    </location>
</feature>
<dbReference type="InterPro" id="IPR011249">
    <property type="entry name" value="Metalloenz_LuxS/M16"/>
</dbReference>
<feature type="compositionally biased region" description="Pro residues" evidence="4">
    <location>
        <begin position="477"/>
        <end position="488"/>
    </location>
</feature>
<dbReference type="PANTHER" id="PTHR11851">
    <property type="entry name" value="METALLOPROTEASE"/>
    <property type="match status" value="1"/>
</dbReference>
<evidence type="ECO:0000313" key="8">
    <source>
        <dbReference type="EMBL" id="QHI99415.1"/>
    </source>
</evidence>
<feature type="region of interest" description="Disordered" evidence="4">
    <location>
        <begin position="473"/>
        <end position="499"/>
    </location>
</feature>
<dbReference type="Gene3D" id="3.30.830.10">
    <property type="entry name" value="Metalloenzyme, LuxS/M16 peptidase-like"/>
    <property type="match status" value="2"/>
</dbReference>
<dbReference type="RefSeq" id="WP_160553228.1">
    <property type="nucleotide sequence ID" value="NZ_CP047650.1"/>
</dbReference>
<comment type="cofactor">
    <cofactor evidence="1">
        <name>Zn(2+)</name>
        <dbReference type="ChEBI" id="CHEBI:29105"/>
    </cofactor>
</comment>
<evidence type="ECO:0000256" key="2">
    <source>
        <dbReference type="ARBA" id="ARBA00007261"/>
    </source>
</evidence>
<dbReference type="Pfam" id="PF00675">
    <property type="entry name" value="Peptidase_M16"/>
    <property type="match status" value="1"/>
</dbReference>
<evidence type="ECO:0000259" key="6">
    <source>
        <dbReference type="Pfam" id="PF00675"/>
    </source>
</evidence>
<dbReference type="AlphaFoldDB" id="A0A857J9I2"/>
<proteinExistence type="inferred from homology"/>
<evidence type="ECO:0000313" key="9">
    <source>
        <dbReference type="Proteomes" id="UP000464787"/>
    </source>
</evidence>
<dbReference type="PROSITE" id="PS00143">
    <property type="entry name" value="INSULINASE"/>
    <property type="match status" value="1"/>
</dbReference>
<keyword evidence="5" id="KW-0732">Signal</keyword>